<dbReference type="SUPFAM" id="SSF53474">
    <property type="entry name" value="alpha/beta-Hydrolases"/>
    <property type="match status" value="1"/>
</dbReference>
<dbReference type="Pfam" id="PF00109">
    <property type="entry name" value="ketoacyl-synt"/>
    <property type="match status" value="1"/>
</dbReference>
<dbReference type="Pfam" id="PF00975">
    <property type="entry name" value="Thioesterase"/>
    <property type="match status" value="1"/>
</dbReference>
<dbReference type="Pfam" id="PF00550">
    <property type="entry name" value="PP-binding"/>
    <property type="match status" value="1"/>
</dbReference>
<accession>A0ABV8DZ01</accession>
<dbReference type="InterPro" id="IPR020802">
    <property type="entry name" value="TesA-like"/>
</dbReference>
<evidence type="ECO:0000313" key="8">
    <source>
        <dbReference type="Proteomes" id="UP001595696"/>
    </source>
</evidence>
<dbReference type="PROSITE" id="PS00606">
    <property type="entry name" value="KS3_1"/>
    <property type="match status" value="1"/>
</dbReference>
<protein>
    <submittedName>
        <fullName evidence="7">Beta-ketoacyl synthase N-terminal-like domain-containing protein</fullName>
    </submittedName>
</protein>
<reference evidence="8" key="1">
    <citation type="journal article" date="2019" name="Int. J. Syst. Evol. Microbiol.">
        <title>The Global Catalogue of Microorganisms (GCM) 10K type strain sequencing project: providing services to taxonomists for standard genome sequencing and annotation.</title>
        <authorList>
            <consortium name="The Broad Institute Genomics Platform"/>
            <consortium name="The Broad Institute Genome Sequencing Center for Infectious Disease"/>
            <person name="Wu L."/>
            <person name="Ma J."/>
        </authorList>
    </citation>
    <scope>NUCLEOTIDE SEQUENCE [LARGE SCALE GENOMIC DNA]</scope>
    <source>
        <strain evidence="8">CGMCC 4.7330</strain>
    </source>
</reference>
<dbReference type="PROSITE" id="PS00012">
    <property type="entry name" value="PHOSPHOPANTETHEINE"/>
    <property type="match status" value="1"/>
</dbReference>
<organism evidence="7 8">
    <name type="scientific">Nocardia jiangsuensis</name>
    <dbReference type="NCBI Taxonomy" id="1691563"/>
    <lineage>
        <taxon>Bacteria</taxon>
        <taxon>Bacillati</taxon>
        <taxon>Actinomycetota</taxon>
        <taxon>Actinomycetes</taxon>
        <taxon>Mycobacteriales</taxon>
        <taxon>Nocardiaceae</taxon>
        <taxon>Nocardia</taxon>
    </lineage>
</organism>
<dbReference type="EMBL" id="JBHSAX010000019">
    <property type="protein sequence ID" value="MFC3965370.1"/>
    <property type="molecule type" value="Genomic_DNA"/>
</dbReference>
<dbReference type="InterPro" id="IPR018201">
    <property type="entry name" value="Ketoacyl_synth_AS"/>
</dbReference>
<dbReference type="SUPFAM" id="SSF53901">
    <property type="entry name" value="Thiolase-like"/>
    <property type="match status" value="1"/>
</dbReference>
<dbReference type="SMART" id="SM00825">
    <property type="entry name" value="PKS_KS"/>
    <property type="match status" value="1"/>
</dbReference>
<name>A0ABV8DZ01_9NOCA</name>
<evidence type="ECO:0000256" key="3">
    <source>
        <dbReference type="ARBA" id="ARBA00022679"/>
    </source>
</evidence>
<dbReference type="InterPro" id="IPR006162">
    <property type="entry name" value="Ppantetheine_attach_site"/>
</dbReference>
<keyword evidence="4" id="KW-0511">Multifunctional enzyme</keyword>
<dbReference type="SMART" id="SM00824">
    <property type="entry name" value="PKS_TE"/>
    <property type="match status" value="1"/>
</dbReference>
<sequence length="869" mass="90072">MEPFAIVGAALALPGVADLDRFRADLLAGATHFGPVPRVLADDNEVPVASVLPGAELFDREFFGMTATEARWTDPQQRLLLRLAHEAMDSTGIARAGTRVGVYATASTSTWLHGRVAAAEPGPARVDYRALLGNDRDFLASRIAYRLGCTGPALTVQSACSSSLVALHQACLGLAFGDADTAIVGAASLAFPQGQGYLHEAGGILSATGRSRPFDAAADGTVRGSGGGVVVVRRLADARADGDPVLAVIAGSAINNDGAQRMAYSAPAAGGQQDVLAAALDRAGITPGEVGYLETHGTGTPLGDPIEFRALSRAYADPAARRCYLGAAKAGYGHLDVAAGMIGLLKAVLVLRGGTIFPQPAFTAPNPAVPLADSRFAFATEPVRAPDLEYAAVSSFGMGGTNGHVVLRRAEATAPGPAEGGPVPVVVSARSADGLREYRQRLAEYLRANPEPAVRDIAATLDRRVRHEHVWSGSAVSAAELAEQLALEPAVSGATGSVAARSALEAGTADPEPAAGQRIWLPPSPLNPDRHSLPLLAPPTPARTDDAHALFVRLAVAEMGGAADEDTDFFAAGGESMTLVALVGTLTDSIGFRVDFDALDGVSRIGELAAILAGQARAQQTPPPGNDLLVLGTGEPQIYLYPPAGGTNFGYTALQRAAPRLTMAAFRAVRGAHTVEEIAAACVRTLRARGAVTPELVLGGYSFGGNVAFEVARQLEADGTPPARLVLIDSFPPQAFGAEPVDPEALSREVGAIARTAAAELPGTDPAGVLAAFESLWLTNTKALRAYRPAAPISVPITVLRAEIPLTAARARAVGIDPAAGIDWSRWTCADVQTFDTPGDHYTVFTEQPCRAAAAELLERALRTRRTIA</sequence>
<evidence type="ECO:0000259" key="6">
    <source>
        <dbReference type="PROSITE" id="PS52004"/>
    </source>
</evidence>
<dbReference type="PANTHER" id="PTHR43775">
    <property type="entry name" value="FATTY ACID SYNTHASE"/>
    <property type="match status" value="1"/>
</dbReference>
<dbReference type="Pfam" id="PF02801">
    <property type="entry name" value="Ketoacyl-synt_C"/>
    <property type="match status" value="1"/>
</dbReference>
<dbReference type="Gene3D" id="1.10.1200.10">
    <property type="entry name" value="ACP-like"/>
    <property type="match status" value="1"/>
</dbReference>
<dbReference type="InterPro" id="IPR050091">
    <property type="entry name" value="PKS_NRPS_Biosynth_Enz"/>
</dbReference>
<evidence type="ECO:0000313" key="7">
    <source>
        <dbReference type="EMBL" id="MFC3965370.1"/>
    </source>
</evidence>
<feature type="domain" description="Carrier" evidence="5">
    <location>
        <begin position="538"/>
        <end position="616"/>
    </location>
</feature>
<dbReference type="InterPro" id="IPR029058">
    <property type="entry name" value="AB_hydrolase_fold"/>
</dbReference>
<dbReference type="CDD" id="cd00833">
    <property type="entry name" value="PKS"/>
    <property type="match status" value="1"/>
</dbReference>
<dbReference type="PROSITE" id="PS52004">
    <property type="entry name" value="KS3_2"/>
    <property type="match status" value="1"/>
</dbReference>
<evidence type="ECO:0000256" key="2">
    <source>
        <dbReference type="ARBA" id="ARBA00022553"/>
    </source>
</evidence>
<dbReference type="InterPro" id="IPR009081">
    <property type="entry name" value="PP-bd_ACP"/>
</dbReference>
<dbReference type="Pfam" id="PF16197">
    <property type="entry name" value="KAsynt_C_assoc"/>
    <property type="match status" value="1"/>
</dbReference>
<feature type="domain" description="Ketosynthase family 3 (KS3)" evidence="6">
    <location>
        <begin position="1"/>
        <end position="409"/>
    </location>
</feature>
<dbReference type="SUPFAM" id="SSF47336">
    <property type="entry name" value="ACP-like"/>
    <property type="match status" value="1"/>
</dbReference>
<keyword evidence="3" id="KW-0808">Transferase</keyword>
<evidence type="ECO:0000256" key="1">
    <source>
        <dbReference type="ARBA" id="ARBA00022450"/>
    </source>
</evidence>
<dbReference type="RefSeq" id="WP_378615117.1">
    <property type="nucleotide sequence ID" value="NZ_JBHSAX010000019.1"/>
</dbReference>
<dbReference type="Proteomes" id="UP001595696">
    <property type="component" value="Unassembled WGS sequence"/>
</dbReference>
<dbReference type="PROSITE" id="PS50075">
    <property type="entry name" value="CARRIER"/>
    <property type="match status" value="1"/>
</dbReference>
<dbReference type="InterPro" id="IPR036736">
    <property type="entry name" value="ACP-like_sf"/>
</dbReference>
<dbReference type="PANTHER" id="PTHR43775:SF37">
    <property type="entry name" value="SI:DKEY-61P9.11"/>
    <property type="match status" value="1"/>
</dbReference>
<dbReference type="InterPro" id="IPR014031">
    <property type="entry name" value="Ketoacyl_synth_C"/>
</dbReference>
<dbReference type="InterPro" id="IPR016039">
    <property type="entry name" value="Thiolase-like"/>
</dbReference>
<keyword evidence="2" id="KW-0597">Phosphoprotein</keyword>
<dbReference type="InterPro" id="IPR014030">
    <property type="entry name" value="Ketoacyl_synth_N"/>
</dbReference>
<evidence type="ECO:0000259" key="5">
    <source>
        <dbReference type="PROSITE" id="PS50075"/>
    </source>
</evidence>
<dbReference type="Gene3D" id="3.40.50.1820">
    <property type="entry name" value="alpha/beta hydrolase"/>
    <property type="match status" value="1"/>
</dbReference>
<proteinExistence type="predicted"/>
<dbReference type="InterPro" id="IPR032821">
    <property type="entry name" value="PKS_assoc"/>
</dbReference>
<keyword evidence="1" id="KW-0596">Phosphopantetheine</keyword>
<dbReference type="InterPro" id="IPR001031">
    <property type="entry name" value="Thioesterase"/>
</dbReference>
<gene>
    <name evidence="7" type="ORF">ACFO0B_25555</name>
</gene>
<evidence type="ECO:0000256" key="4">
    <source>
        <dbReference type="ARBA" id="ARBA00023268"/>
    </source>
</evidence>
<comment type="caution">
    <text evidence="7">The sequence shown here is derived from an EMBL/GenBank/DDBJ whole genome shotgun (WGS) entry which is preliminary data.</text>
</comment>
<dbReference type="Gene3D" id="3.40.47.10">
    <property type="match status" value="1"/>
</dbReference>
<keyword evidence="8" id="KW-1185">Reference proteome</keyword>
<dbReference type="InterPro" id="IPR020841">
    <property type="entry name" value="PKS_Beta-ketoAc_synthase_dom"/>
</dbReference>